<feature type="compositionally biased region" description="Polar residues" evidence="12">
    <location>
        <begin position="271"/>
        <end position="291"/>
    </location>
</feature>
<dbReference type="EMBL" id="UYYG01000003">
    <property type="protein sequence ID" value="VDN50410.1"/>
    <property type="molecule type" value="Genomic_DNA"/>
</dbReference>
<reference evidence="18" key="1">
    <citation type="submission" date="2017-02" db="UniProtKB">
        <authorList>
            <consortium name="WormBaseParasite"/>
        </authorList>
    </citation>
    <scope>IDENTIFICATION</scope>
</reference>
<dbReference type="Gene3D" id="2.30.30.1020">
    <property type="entry name" value="CCR4-NOT complex subunit 2/3/5, C-terminal domain"/>
    <property type="match status" value="1"/>
</dbReference>
<feature type="coiled-coil region" evidence="11">
    <location>
        <begin position="22"/>
        <end position="68"/>
    </location>
</feature>
<evidence type="ECO:0000256" key="5">
    <source>
        <dbReference type="ARBA" id="ARBA00022491"/>
    </source>
</evidence>
<feature type="region of interest" description="Disordered" evidence="12">
    <location>
        <begin position="393"/>
        <end position="413"/>
    </location>
</feature>
<dbReference type="AlphaFoldDB" id="A0A0N4UA63"/>
<dbReference type="GO" id="GO:0006355">
    <property type="term" value="P:regulation of DNA-templated transcription"/>
    <property type="evidence" value="ECO:0007669"/>
    <property type="project" value="InterPro"/>
</dbReference>
<dbReference type="OrthoDB" id="293823at2759"/>
<evidence type="ECO:0000256" key="1">
    <source>
        <dbReference type="ARBA" id="ARBA00004123"/>
    </source>
</evidence>
<evidence type="ECO:0000256" key="10">
    <source>
        <dbReference type="PIRNR" id="PIRNR005290"/>
    </source>
</evidence>
<keyword evidence="17" id="KW-1185">Reference proteome</keyword>
<feature type="compositionally biased region" description="Basic and acidic residues" evidence="12">
    <location>
        <begin position="91"/>
        <end position="100"/>
    </location>
</feature>
<dbReference type="GO" id="GO:0000932">
    <property type="term" value="C:P-body"/>
    <property type="evidence" value="ECO:0007669"/>
    <property type="project" value="UniProtKB-UniRule"/>
</dbReference>
<evidence type="ECO:0000256" key="11">
    <source>
        <dbReference type="SAM" id="Coils"/>
    </source>
</evidence>
<dbReference type="GO" id="GO:2000036">
    <property type="term" value="P:regulation of stem cell population maintenance"/>
    <property type="evidence" value="ECO:0007669"/>
    <property type="project" value="UniProtKB-ARBA"/>
</dbReference>
<proteinExistence type="inferred from homology"/>
<evidence type="ECO:0000313" key="18">
    <source>
        <dbReference type="WBParaSite" id="DME_0000401901-mRNA-1"/>
    </source>
</evidence>
<evidence type="ECO:0000256" key="12">
    <source>
        <dbReference type="SAM" id="MobiDB-lite"/>
    </source>
</evidence>
<dbReference type="PIRSF" id="PIRSF005290">
    <property type="entry name" value="NOT_su_3_5"/>
    <property type="match status" value="1"/>
</dbReference>
<dbReference type="InterPro" id="IPR007282">
    <property type="entry name" value="NOT2/3/5_C"/>
</dbReference>
<dbReference type="InterPro" id="IPR040168">
    <property type="entry name" value="Not2/3/5"/>
</dbReference>
<reference evidence="15 17" key="2">
    <citation type="submission" date="2018-11" db="EMBL/GenBank/DDBJ databases">
        <authorList>
            <consortium name="Pathogen Informatics"/>
        </authorList>
    </citation>
    <scope>NUCLEOTIDE SEQUENCE [LARGE SCALE GENOMIC DNA]</scope>
</reference>
<dbReference type="GO" id="GO:0005634">
    <property type="term" value="C:nucleus"/>
    <property type="evidence" value="ECO:0007669"/>
    <property type="project" value="UniProtKB-SubCell"/>
</dbReference>
<feature type="region of interest" description="Disordered" evidence="12">
    <location>
        <begin position="91"/>
        <end position="117"/>
    </location>
</feature>
<gene>
    <name evidence="15" type="ORF">DME_LOCUS383</name>
</gene>
<evidence type="ECO:0000313" key="15">
    <source>
        <dbReference type="EMBL" id="VDN50410.1"/>
    </source>
</evidence>
<accession>A0A0N4UA63</accession>
<evidence type="ECO:0000259" key="14">
    <source>
        <dbReference type="Pfam" id="PF04153"/>
    </source>
</evidence>
<keyword evidence="9 10" id="KW-0539">Nucleus</keyword>
<organism evidence="16 18">
    <name type="scientific">Dracunculus medinensis</name>
    <name type="common">Guinea worm</name>
    <dbReference type="NCBI Taxonomy" id="318479"/>
    <lineage>
        <taxon>Eukaryota</taxon>
        <taxon>Metazoa</taxon>
        <taxon>Ecdysozoa</taxon>
        <taxon>Nematoda</taxon>
        <taxon>Chromadorea</taxon>
        <taxon>Rhabditida</taxon>
        <taxon>Spirurina</taxon>
        <taxon>Dracunculoidea</taxon>
        <taxon>Dracunculidae</taxon>
        <taxon>Dracunculus</taxon>
    </lineage>
</organism>
<dbReference type="InterPro" id="IPR038635">
    <property type="entry name" value="CCR4-NOT_su2/3/5_C_sf"/>
</dbReference>
<dbReference type="InterPro" id="IPR007207">
    <property type="entry name" value="Not_N"/>
</dbReference>
<feature type="domain" description="NOT2/NOT3/NOT5 C-terminal" evidence="14">
    <location>
        <begin position="594"/>
        <end position="718"/>
    </location>
</feature>
<dbReference type="InterPro" id="IPR012270">
    <property type="entry name" value="CCR4-NOT_su3/5"/>
</dbReference>
<dbReference type="WBParaSite" id="DME_0000401901-mRNA-1">
    <property type="protein sequence ID" value="DME_0000401901-mRNA-1"/>
    <property type="gene ID" value="DME_0000401901"/>
</dbReference>
<feature type="region of interest" description="Disordered" evidence="12">
    <location>
        <begin position="152"/>
        <end position="171"/>
    </location>
</feature>
<sequence>MAEKRKLLNEIDKCYKKIDEGVELFEETMSKMQEANSENQREKFQDDLKKEIKKLQRLRDQIKGWQNSSEIKDKEKLTHYRKVIEQRMEQFKDIERENKTKPHSKQGLSAEEKLDPREKEKAEAVEWLQCQIRCLEDEADKTESRIEMLATAEQTRKKGKRDDTKKGEKEKMKKLDDLRKHLDRIKFHISKVEICMRLVNNETLESSRVMDALKEPFDIYIEALDHESENDPEQCDPENAGVYDELDLQSYTPQLGGAIFGAGDAEEKTDSNNVDQKSVSSDSPTSLSAQLKETEENNLKQRHLSGGQISTTRSTPVTPLKLSNFSQVSVDSVNSPPASATPPPLPGIPYNIAAGLGTKSIKANFTPNSSVKQPLDIVRQPSGVISITTTTTTTSSITQPLGHSHSLNDENAAPNPVHVELPAVAATSQAMVVSPAIIPNPRSVTPESNMIKRFSISSAANAQQEVITLKPVIAQASSTADVNMLQPPNSLMNPYSVQPVMRPSSPNDTNTTNTTCLQTGLNISVSVPTTPTHPSSNDLDSNALRHTSRHDYQNQLPKTVMATIPAWLGASPLGKIALTGDMEKQLALLDNALTRLPAPMDSEKPRSYLPKMTCMTPSYYPQCAPPNADTLEYYLRLSPETLFFVFYYMEGSRAQLLAAKALKKLSWRFHTKYLMWFQRHEEPKQITDDYEQGTYIYFDFEKWAQRKKEQFTFEYRFLEDKDFE</sequence>
<keyword evidence="4 10" id="KW-0963">Cytoplasm</keyword>
<feature type="compositionally biased region" description="Basic and acidic residues" evidence="12">
    <location>
        <begin position="154"/>
        <end position="171"/>
    </location>
</feature>
<feature type="coiled-coil region" evidence="11">
    <location>
        <begin position="125"/>
        <end position="152"/>
    </location>
</feature>
<evidence type="ECO:0000313" key="16">
    <source>
        <dbReference type="Proteomes" id="UP000038040"/>
    </source>
</evidence>
<evidence type="ECO:0000256" key="6">
    <source>
        <dbReference type="ARBA" id="ARBA00022553"/>
    </source>
</evidence>
<keyword evidence="7 10" id="KW-0805">Transcription regulation</keyword>
<dbReference type="Pfam" id="PF04065">
    <property type="entry name" value="Not3"/>
    <property type="match status" value="1"/>
</dbReference>
<keyword evidence="11" id="KW-0175">Coiled coil</keyword>
<evidence type="ECO:0000256" key="3">
    <source>
        <dbReference type="ARBA" id="ARBA00007682"/>
    </source>
</evidence>
<dbReference type="GO" id="GO:0030015">
    <property type="term" value="C:CCR4-NOT core complex"/>
    <property type="evidence" value="ECO:0007669"/>
    <property type="project" value="UniProtKB-UniRule"/>
</dbReference>
<evidence type="ECO:0000256" key="4">
    <source>
        <dbReference type="ARBA" id="ARBA00022490"/>
    </source>
</evidence>
<feature type="domain" description="CCR4-Not complex component Not N-terminal" evidence="13">
    <location>
        <begin position="4"/>
        <end position="249"/>
    </location>
</feature>
<dbReference type="STRING" id="318479.A0A0N4UA63"/>
<evidence type="ECO:0000256" key="9">
    <source>
        <dbReference type="ARBA" id="ARBA00023242"/>
    </source>
</evidence>
<evidence type="ECO:0000256" key="8">
    <source>
        <dbReference type="ARBA" id="ARBA00023163"/>
    </source>
</evidence>
<evidence type="ECO:0000256" key="7">
    <source>
        <dbReference type="ARBA" id="ARBA00023015"/>
    </source>
</evidence>
<evidence type="ECO:0000259" key="13">
    <source>
        <dbReference type="Pfam" id="PF04065"/>
    </source>
</evidence>
<protein>
    <submittedName>
        <fullName evidence="18">Not3 domain-containing protein</fullName>
    </submittedName>
</protein>
<feature type="compositionally biased region" description="Polar residues" evidence="12">
    <location>
        <begin position="307"/>
        <end position="319"/>
    </location>
</feature>
<dbReference type="PANTHER" id="PTHR23326">
    <property type="entry name" value="CCR4 NOT-RELATED"/>
    <property type="match status" value="1"/>
</dbReference>
<keyword evidence="5 10" id="KW-0678">Repressor</keyword>
<evidence type="ECO:0000313" key="17">
    <source>
        <dbReference type="Proteomes" id="UP000274756"/>
    </source>
</evidence>
<dbReference type="Proteomes" id="UP000038040">
    <property type="component" value="Unplaced"/>
</dbReference>
<comment type="similarity">
    <text evidence="3 10">Belongs to the CNOT2/3/5 family.</text>
</comment>
<evidence type="ECO:0000256" key="2">
    <source>
        <dbReference type="ARBA" id="ARBA00004496"/>
    </source>
</evidence>
<keyword evidence="8 10" id="KW-0804">Transcription</keyword>
<dbReference type="Proteomes" id="UP000274756">
    <property type="component" value="Unassembled WGS sequence"/>
</dbReference>
<comment type="subcellular location">
    <subcellularLocation>
        <location evidence="2 10">Cytoplasm</location>
    </subcellularLocation>
    <subcellularLocation>
        <location evidence="1 10">Nucleus</location>
    </subcellularLocation>
</comment>
<dbReference type="Pfam" id="PF04153">
    <property type="entry name" value="NOT2_3_5_C"/>
    <property type="match status" value="1"/>
</dbReference>
<keyword evidence="6" id="KW-0597">Phosphoprotein</keyword>
<feature type="region of interest" description="Disordered" evidence="12">
    <location>
        <begin position="255"/>
        <end position="319"/>
    </location>
</feature>
<name>A0A0N4UA63_DRAME</name>